<dbReference type="AlphaFoldDB" id="A0A813MID3"/>
<keyword evidence="3" id="KW-1185">Reference proteome</keyword>
<dbReference type="EMBL" id="CAJNOC010000173">
    <property type="protein sequence ID" value="CAF0722619.1"/>
    <property type="molecule type" value="Genomic_DNA"/>
</dbReference>
<protein>
    <submittedName>
        <fullName evidence="2">Uncharacterized protein</fullName>
    </submittedName>
</protein>
<dbReference type="Proteomes" id="UP000663879">
    <property type="component" value="Unassembled WGS sequence"/>
</dbReference>
<sequence length="115" mass="13381">MIQLNVKKVLILFLIVSIMALLVQCGPNKARHGTHWNRIGKRFNSIQSNNNLNLKSSAAESEQDILKLIEASNLMEEKRYIPSDNLLYYLMDMYERKMSRKQSNEERDSVEATSY</sequence>
<evidence type="ECO:0000256" key="1">
    <source>
        <dbReference type="SAM" id="SignalP"/>
    </source>
</evidence>
<evidence type="ECO:0000313" key="2">
    <source>
        <dbReference type="EMBL" id="CAF0722619.1"/>
    </source>
</evidence>
<feature type="chain" id="PRO_5032984926" evidence="1">
    <location>
        <begin position="26"/>
        <end position="115"/>
    </location>
</feature>
<organism evidence="2 3">
    <name type="scientific">Brachionus calyciflorus</name>
    <dbReference type="NCBI Taxonomy" id="104777"/>
    <lineage>
        <taxon>Eukaryota</taxon>
        <taxon>Metazoa</taxon>
        <taxon>Spiralia</taxon>
        <taxon>Gnathifera</taxon>
        <taxon>Rotifera</taxon>
        <taxon>Eurotatoria</taxon>
        <taxon>Monogononta</taxon>
        <taxon>Pseudotrocha</taxon>
        <taxon>Ploima</taxon>
        <taxon>Brachionidae</taxon>
        <taxon>Brachionus</taxon>
    </lineage>
</organism>
<proteinExistence type="predicted"/>
<feature type="signal peptide" evidence="1">
    <location>
        <begin position="1"/>
        <end position="25"/>
    </location>
</feature>
<keyword evidence="1" id="KW-0732">Signal</keyword>
<comment type="caution">
    <text evidence="2">The sequence shown here is derived from an EMBL/GenBank/DDBJ whole genome shotgun (WGS) entry which is preliminary data.</text>
</comment>
<accession>A0A813MID3</accession>
<evidence type="ECO:0000313" key="3">
    <source>
        <dbReference type="Proteomes" id="UP000663879"/>
    </source>
</evidence>
<gene>
    <name evidence="2" type="ORF">OXX778_LOCUS2273</name>
</gene>
<name>A0A813MID3_9BILA</name>
<reference evidence="2" key="1">
    <citation type="submission" date="2021-02" db="EMBL/GenBank/DDBJ databases">
        <authorList>
            <person name="Nowell W R."/>
        </authorList>
    </citation>
    <scope>NUCLEOTIDE SEQUENCE</scope>
    <source>
        <strain evidence="2">Ploen Becks lab</strain>
    </source>
</reference>